<evidence type="ECO:0000313" key="3">
    <source>
        <dbReference type="Proteomes" id="UP000823633"/>
    </source>
</evidence>
<evidence type="ECO:0000256" key="1">
    <source>
        <dbReference type="SAM" id="MobiDB-lite"/>
    </source>
</evidence>
<proteinExistence type="predicted"/>
<reference evidence="2" key="1">
    <citation type="submission" date="2020-10" db="EMBL/GenBank/DDBJ databases">
        <authorList>
            <person name="Gilroy R."/>
        </authorList>
    </citation>
    <scope>NUCLEOTIDE SEQUENCE</scope>
    <source>
        <strain evidence="2">11167</strain>
    </source>
</reference>
<evidence type="ECO:0000313" key="2">
    <source>
        <dbReference type="EMBL" id="MBO8443210.1"/>
    </source>
</evidence>
<comment type="caution">
    <text evidence="2">The sequence shown here is derived from an EMBL/GenBank/DDBJ whole genome shotgun (WGS) entry which is preliminary data.</text>
</comment>
<dbReference type="Proteomes" id="UP000823633">
    <property type="component" value="Unassembled WGS sequence"/>
</dbReference>
<protein>
    <submittedName>
        <fullName evidence="2">Uncharacterized protein</fullName>
    </submittedName>
</protein>
<gene>
    <name evidence="2" type="ORF">IAC42_05565</name>
</gene>
<accession>A0A9D9EB31</accession>
<feature type="region of interest" description="Disordered" evidence="1">
    <location>
        <begin position="1"/>
        <end position="21"/>
    </location>
</feature>
<dbReference type="AlphaFoldDB" id="A0A9D9EB31"/>
<sequence length="58" mass="6548">MTTERLWASSNRQPAPGRTMDEKDAAGLFGFEHFDEEIDVKAVIDNLRVDVVKADKNL</sequence>
<dbReference type="EMBL" id="JADIMU010000035">
    <property type="protein sequence ID" value="MBO8443210.1"/>
    <property type="molecule type" value="Genomic_DNA"/>
</dbReference>
<organism evidence="2 3">
    <name type="scientific">Candidatus Aphodenecus pullistercoris</name>
    <dbReference type="NCBI Taxonomy" id="2840669"/>
    <lineage>
        <taxon>Bacteria</taxon>
        <taxon>Pseudomonadati</taxon>
        <taxon>Spirochaetota</taxon>
        <taxon>Spirochaetia</taxon>
        <taxon>Spirochaetales</taxon>
        <taxon>Candidatus Aphodenecus</taxon>
    </lineage>
</organism>
<name>A0A9D9EB31_9SPIR</name>
<feature type="compositionally biased region" description="Polar residues" evidence="1">
    <location>
        <begin position="1"/>
        <end position="13"/>
    </location>
</feature>
<reference evidence="2" key="2">
    <citation type="journal article" date="2021" name="PeerJ">
        <title>Extensive microbial diversity within the chicken gut microbiome revealed by metagenomics and culture.</title>
        <authorList>
            <person name="Gilroy R."/>
            <person name="Ravi A."/>
            <person name="Getino M."/>
            <person name="Pursley I."/>
            <person name="Horton D.L."/>
            <person name="Alikhan N.F."/>
            <person name="Baker D."/>
            <person name="Gharbi K."/>
            <person name="Hall N."/>
            <person name="Watson M."/>
            <person name="Adriaenssens E.M."/>
            <person name="Foster-Nyarko E."/>
            <person name="Jarju S."/>
            <person name="Secka A."/>
            <person name="Antonio M."/>
            <person name="Oren A."/>
            <person name="Chaudhuri R.R."/>
            <person name="La Ragione R."/>
            <person name="Hildebrand F."/>
            <person name="Pallen M.J."/>
        </authorList>
    </citation>
    <scope>NUCLEOTIDE SEQUENCE</scope>
    <source>
        <strain evidence="2">11167</strain>
    </source>
</reference>